<organism evidence="1 2">
    <name type="scientific">Colletotrichum orchidophilum</name>
    <dbReference type="NCBI Taxonomy" id="1209926"/>
    <lineage>
        <taxon>Eukaryota</taxon>
        <taxon>Fungi</taxon>
        <taxon>Dikarya</taxon>
        <taxon>Ascomycota</taxon>
        <taxon>Pezizomycotina</taxon>
        <taxon>Sordariomycetes</taxon>
        <taxon>Hypocreomycetidae</taxon>
        <taxon>Glomerellales</taxon>
        <taxon>Glomerellaceae</taxon>
        <taxon>Colletotrichum</taxon>
    </lineage>
</organism>
<protein>
    <submittedName>
        <fullName evidence="1">Uncharacterized protein</fullName>
    </submittedName>
</protein>
<keyword evidence="2" id="KW-1185">Reference proteome</keyword>
<evidence type="ECO:0000313" key="2">
    <source>
        <dbReference type="Proteomes" id="UP000176998"/>
    </source>
</evidence>
<dbReference type="Proteomes" id="UP000176998">
    <property type="component" value="Unassembled WGS sequence"/>
</dbReference>
<evidence type="ECO:0000313" key="1">
    <source>
        <dbReference type="EMBL" id="OHE90245.1"/>
    </source>
</evidence>
<dbReference type="EMBL" id="MJBS01000300">
    <property type="protein sequence ID" value="OHE90245.1"/>
    <property type="molecule type" value="Genomic_DNA"/>
</dbReference>
<gene>
    <name evidence="1" type="ORF">CORC01_14457</name>
</gene>
<proteinExistence type="predicted"/>
<accession>A0A1G4AMD0</accession>
<sequence length="22" mass="2566">MAASPSCYFLDKPRHHCICRDD</sequence>
<name>A0A1G4AMD0_9PEZI</name>
<reference evidence="1 2" key="1">
    <citation type="submission" date="2016-09" db="EMBL/GenBank/DDBJ databases">
        <authorList>
            <person name="Capua I."/>
            <person name="De Benedictis P."/>
            <person name="Joannis T."/>
            <person name="Lombin L.H."/>
            <person name="Cattoli G."/>
        </authorList>
    </citation>
    <scope>NUCLEOTIDE SEQUENCE [LARGE SCALE GENOMIC DNA]</scope>
    <source>
        <strain evidence="1 2">IMI 309357</strain>
    </source>
</reference>
<comment type="caution">
    <text evidence="1">The sequence shown here is derived from an EMBL/GenBank/DDBJ whole genome shotgun (WGS) entry which is preliminary data.</text>
</comment>
<dbReference type="AlphaFoldDB" id="A0A1G4AMD0"/>